<reference evidence="3 4" key="1">
    <citation type="submission" date="2013-11" db="EMBL/GenBank/DDBJ databases">
        <title>Opisthorchis viverrini - life in the bile duct.</title>
        <authorList>
            <person name="Young N.D."/>
            <person name="Nagarajan N."/>
            <person name="Lin S.J."/>
            <person name="Korhonen P.K."/>
            <person name="Jex A.R."/>
            <person name="Hall R.S."/>
            <person name="Safavi-Hemami H."/>
            <person name="Kaewkong W."/>
            <person name="Bertrand D."/>
            <person name="Gao S."/>
            <person name="Seet Q."/>
            <person name="Wongkham S."/>
            <person name="Teh B.T."/>
            <person name="Wongkham C."/>
            <person name="Intapan P.M."/>
            <person name="Maleewong W."/>
            <person name="Yang X."/>
            <person name="Hu M."/>
            <person name="Wang Z."/>
            <person name="Hofmann A."/>
            <person name="Sternberg P.W."/>
            <person name="Tan P."/>
            <person name="Wang J."/>
            <person name="Gasser R.B."/>
        </authorList>
    </citation>
    <scope>NUCLEOTIDE SEQUENCE [LARGE SCALE GENOMIC DNA]</scope>
</reference>
<dbReference type="Proteomes" id="UP000054324">
    <property type="component" value="Unassembled WGS sequence"/>
</dbReference>
<dbReference type="EMBL" id="KL596722">
    <property type="protein sequence ID" value="KER27465.1"/>
    <property type="molecule type" value="Genomic_DNA"/>
</dbReference>
<evidence type="ECO:0000313" key="3">
    <source>
        <dbReference type="EMBL" id="KER27465.1"/>
    </source>
</evidence>
<keyword evidence="2" id="KW-0732">Signal</keyword>
<proteinExistence type="predicted"/>
<dbReference type="KEGG" id="ovi:T265_13790"/>
<evidence type="ECO:0000313" key="4">
    <source>
        <dbReference type="Proteomes" id="UP000054324"/>
    </source>
</evidence>
<feature type="region of interest" description="Disordered" evidence="1">
    <location>
        <begin position="239"/>
        <end position="264"/>
    </location>
</feature>
<dbReference type="RefSeq" id="XP_009168802.1">
    <property type="nucleotide sequence ID" value="XM_009170538.1"/>
</dbReference>
<accession>A0A074ZVQ9</accession>
<dbReference type="AlphaFoldDB" id="A0A074ZVQ9"/>
<gene>
    <name evidence="3" type="ORF">T265_13790</name>
</gene>
<protein>
    <submittedName>
        <fullName evidence="3">Uncharacterized protein</fullName>
    </submittedName>
</protein>
<name>A0A074ZVQ9_OPIVI</name>
<dbReference type="GeneID" id="20327957"/>
<keyword evidence="4" id="KW-1185">Reference proteome</keyword>
<evidence type="ECO:0000256" key="2">
    <source>
        <dbReference type="SAM" id="SignalP"/>
    </source>
</evidence>
<feature type="signal peptide" evidence="2">
    <location>
        <begin position="1"/>
        <end position="17"/>
    </location>
</feature>
<feature type="chain" id="PRO_5001705531" evidence="2">
    <location>
        <begin position="18"/>
        <end position="300"/>
    </location>
</feature>
<dbReference type="CTD" id="20327957"/>
<organism evidence="3 4">
    <name type="scientific">Opisthorchis viverrini</name>
    <name type="common">Southeast Asian liver fluke</name>
    <dbReference type="NCBI Taxonomy" id="6198"/>
    <lineage>
        <taxon>Eukaryota</taxon>
        <taxon>Metazoa</taxon>
        <taxon>Spiralia</taxon>
        <taxon>Lophotrochozoa</taxon>
        <taxon>Platyhelminthes</taxon>
        <taxon>Trematoda</taxon>
        <taxon>Digenea</taxon>
        <taxon>Opisthorchiida</taxon>
        <taxon>Opisthorchiata</taxon>
        <taxon>Opisthorchiidae</taxon>
        <taxon>Opisthorchis</taxon>
    </lineage>
</organism>
<sequence length="300" mass="33970">MFSMLSIFAAIVSQSTGAISPKHSYVATHLFMGIAQCFSYTCMLLADQSLSSEYDLCESWWVSMGGCTLLSYNAYLYLLDSFSGYSVASAKMNRDSHRPAQRGFQLLIYRKIILTEASKGILKECTTVLIPVSIWVRIFPKDTWLHTRVRVSQVDKDTHQSVDDKSRHRCRQDDATWLLPPNWSSLRCEVLVGFRVETSRLLVVFCAREKYLHLQTLKKLCCTLLPHCCTGGQPEGTNYPSTGTRFSHRLKSSNASAPRGNKTPESIKRHLFSRFPPYPIETYVPKETSYAVRSGLLIVS</sequence>
<evidence type="ECO:0000256" key="1">
    <source>
        <dbReference type="SAM" id="MobiDB-lite"/>
    </source>
</evidence>